<sequence length="891" mass="100678">RDKCDLETKDRGQDPPRSLIAELRLTLGDRGDGICDLLRSHGVPHEQLYFDELEREQDAFDQCPFVRAVSKATTREELDTSWALIDEPGFKASRCRRRDHAGYLHFLVEQYLASSSNPMLQRGLVRLMFKVALAGVDIQARDDLGRTALTLAAHSIVNISTTSLDETALIARFPGLSLSDIESIDVKNEKERAEQTNTQLVVNHESNTQFERIPDSTNDALEDKTNSEQGSMVVGEKGVDSSIGNSKNECVHREFYVPRDCFALRPRNSRVLHVDLERSACVAAMEGLPGIWPVLDDMIRAITNGQPVSVFESLLSQIRHCLQSNLVHVRSTRCGLETVELAKAAIPRHLHRHSLFTQSSPASCDRCMPQTETDGGRTPGQKLIQLLQSYVGISDFAMAAMAGDLARMKCCLALGDSARKVKSYFGRYYNGIDPTNLRAMFVARPLIVSVMDYSTTEAVELMLTYGADLTEFYSASQPPGPVAFWAFQETVPLQTTLKVVKTAPLDIRDAHGGTMLHRAVRIFHQLNKTDHNGHLWASLILLVLLNRGVRVELRDCWARTARDVAVSRRRSIADQFMNITGLPLHFRNVERQAPDLYELREVIDPVTGQLLAPEAIIDRRVAQLAYWDYVDLMEDLIIHQYDCIHTARLGFPQARTASEVAECRGHTDMVNLLKQVDRYRAEVLEIQRAVIEGDQKVFSRMTPEKRLVWCCDWRGRSLLHLAVIFRHPQIALRLADLCPQLAQGRDCFGRTPMHYAICIADNRRLFLKLTAKLGGVDKQTKDFRDVSIATYADRFERDVYEYRTLIQHEQEARAPEHLRYLCTIQPVNDGETLPRDNSANSERTDLARSPRNQLSNEETSTSDYHALAFPPPGAFYSKQLQKSRSLVRGIQ</sequence>
<organism evidence="2 3">
    <name type="scientific">Paragonimus westermani</name>
    <dbReference type="NCBI Taxonomy" id="34504"/>
    <lineage>
        <taxon>Eukaryota</taxon>
        <taxon>Metazoa</taxon>
        <taxon>Spiralia</taxon>
        <taxon>Lophotrochozoa</taxon>
        <taxon>Platyhelminthes</taxon>
        <taxon>Trematoda</taxon>
        <taxon>Digenea</taxon>
        <taxon>Plagiorchiida</taxon>
        <taxon>Troglotremata</taxon>
        <taxon>Troglotrematidae</taxon>
        <taxon>Paragonimus</taxon>
    </lineage>
</organism>
<protein>
    <recommendedName>
        <fullName evidence="4">ANK_REP_REGION domain-containing protein</fullName>
    </recommendedName>
</protein>
<dbReference type="OrthoDB" id="432281at2759"/>
<evidence type="ECO:0000256" key="1">
    <source>
        <dbReference type="SAM" id="MobiDB-lite"/>
    </source>
</evidence>
<feature type="compositionally biased region" description="Polar residues" evidence="1">
    <location>
        <begin position="850"/>
        <end position="863"/>
    </location>
</feature>
<feature type="non-terminal residue" evidence="2">
    <location>
        <position position="1"/>
    </location>
</feature>
<gene>
    <name evidence="2" type="ORF">P879_08863</name>
</gene>
<evidence type="ECO:0000313" key="3">
    <source>
        <dbReference type="Proteomes" id="UP000699462"/>
    </source>
</evidence>
<dbReference type="AlphaFoldDB" id="A0A8T0DPN9"/>
<feature type="region of interest" description="Disordered" evidence="1">
    <location>
        <begin position="831"/>
        <end position="866"/>
    </location>
</feature>
<dbReference type="SUPFAM" id="SSF48403">
    <property type="entry name" value="Ankyrin repeat"/>
    <property type="match status" value="2"/>
</dbReference>
<proteinExistence type="predicted"/>
<accession>A0A8T0DPN9</accession>
<keyword evidence="3" id="KW-1185">Reference proteome</keyword>
<dbReference type="PANTHER" id="PTHR24172">
    <property type="entry name" value="ANK_REP_REGION DOMAIN-CONTAINING PROTEIN"/>
    <property type="match status" value="1"/>
</dbReference>
<dbReference type="EMBL" id="JTDF01002275">
    <property type="protein sequence ID" value="KAF8568988.1"/>
    <property type="molecule type" value="Genomic_DNA"/>
</dbReference>
<dbReference type="InterPro" id="IPR036770">
    <property type="entry name" value="Ankyrin_rpt-contain_sf"/>
</dbReference>
<evidence type="ECO:0008006" key="4">
    <source>
        <dbReference type="Google" id="ProtNLM"/>
    </source>
</evidence>
<dbReference type="Proteomes" id="UP000699462">
    <property type="component" value="Unassembled WGS sequence"/>
</dbReference>
<dbReference type="PANTHER" id="PTHR24172:SF4">
    <property type="entry name" value="ANK_REP_REGION DOMAIN-CONTAINING PROTEIN"/>
    <property type="match status" value="1"/>
</dbReference>
<reference evidence="2 3" key="1">
    <citation type="submission" date="2019-07" db="EMBL/GenBank/DDBJ databases">
        <title>Annotation for the trematode Paragonimus westermani.</title>
        <authorList>
            <person name="Choi Y.-J."/>
        </authorList>
    </citation>
    <scope>NUCLEOTIDE SEQUENCE [LARGE SCALE GENOMIC DNA]</scope>
    <source>
        <strain evidence="2">180907_Pwestermani</strain>
    </source>
</reference>
<comment type="caution">
    <text evidence="2">The sequence shown here is derived from an EMBL/GenBank/DDBJ whole genome shotgun (WGS) entry which is preliminary data.</text>
</comment>
<dbReference type="Gene3D" id="1.25.40.20">
    <property type="entry name" value="Ankyrin repeat-containing domain"/>
    <property type="match status" value="2"/>
</dbReference>
<evidence type="ECO:0000313" key="2">
    <source>
        <dbReference type="EMBL" id="KAF8568988.1"/>
    </source>
</evidence>
<name>A0A8T0DPN9_9TREM</name>